<dbReference type="InterPro" id="IPR015943">
    <property type="entry name" value="WD40/YVTN_repeat-like_dom_sf"/>
</dbReference>
<keyword evidence="1" id="KW-1133">Transmembrane helix</keyword>
<accession>A0A4P6JTG5</accession>
<dbReference type="AlphaFoldDB" id="A0A4P6JTG5"/>
<evidence type="ECO:0000313" key="3">
    <source>
        <dbReference type="Proteomes" id="UP000290365"/>
    </source>
</evidence>
<dbReference type="OrthoDB" id="144482at2"/>
<protein>
    <recommendedName>
        <fullName evidence="4">Sortilin N-terminal domain-containing protein</fullName>
    </recommendedName>
</protein>
<dbReference type="Proteomes" id="UP000290365">
    <property type="component" value="Chromosome"/>
</dbReference>
<keyword evidence="1" id="KW-0812">Transmembrane</keyword>
<reference evidence="2 3" key="1">
    <citation type="submission" date="2019-01" db="EMBL/GenBank/DDBJ databases">
        <title>Ktedonosporobacter rubrisoli SCAWS-G2.</title>
        <authorList>
            <person name="Huang Y."/>
            <person name="Yan B."/>
        </authorList>
    </citation>
    <scope>NUCLEOTIDE SEQUENCE [LARGE SCALE GENOMIC DNA]</scope>
    <source>
        <strain evidence="2 3">SCAWS-G2</strain>
    </source>
</reference>
<proteinExistence type="predicted"/>
<evidence type="ECO:0008006" key="4">
    <source>
        <dbReference type="Google" id="ProtNLM"/>
    </source>
</evidence>
<keyword evidence="3" id="KW-1185">Reference proteome</keyword>
<dbReference type="CDD" id="cd15482">
    <property type="entry name" value="Sialidase_non-viral"/>
    <property type="match status" value="1"/>
</dbReference>
<gene>
    <name evidence="2" type="ORF">EPA93_20210</name>
</gene>
<dbReference type="InterPro" id="IPR002860">
    <property type="entry name" value="BNR_rpt"/>
</dbReference>
<feature type="transmembrane region" description="Helical" evidence="1">
    <location>
        <begin position="27"/>
        <end position="45"/>
    </location>
</feature>
<dbReference type="SUPFAM" id="SSF110296">
    <property type="entry name" value="Oligoxyloglucan reducing end-specific cellobiohydrolase"/>
    <property type="match status" value="2"/>
</dbReference>
<sequence length="374" mass="40728">MPHPPPNLAKAETRPAEPASSRKRRPFLLIIPLLIIVVLVGWQFLTVRATNTDPTIAGKPLSNPEMHLHTLALGEQPGVIYLGTHFGIFTSTDGGRSWPQPRGQLNSLMVTVITISPKDANSLAVVAIPSVSKGNDISGIYFSQDGGKSWQLRNPPSLAGSAYPFTVRAGSASSQHFYAFFPYSGWFETKDMGLNWNTLHTPLVGAQNPSLLTFPDDPNHLLLGGNQGLFESYDDGAHWNKLNGIQGSVQGLVASKNAPYTIFCATDQNLYTWKNGATQITQLKLPGNGTTSFSRMAADASGKIIYGMSGRDLWYSHDQGASWQQRTHFDRGDLIALVIDPQHPEDLYVGFFLPPKASFSTDSGSTWQTLTGQS</sequence>
<evidence type="ECO:0000256" key="1">
    <source>
        <dbReference type="SAM" id="Phobius"/>
    </source>
</evidence>
<dbReference type="EMBL" id="CP035758">
    <property type="protein sequence ID" value="QBD78196.1"/>
    <property type="molecule type" value="Genomic_DNA"/>
</dbReference>
<keyword evidence="1" id="KW-0472">Membrane</keyword>
<dbReference type="Pfam" id="PF02012">
    <property type="entry name" value="BNR"/>
    <property type="match status" value="1"/>
</dbReference>
<dbReference type="KEGG" id="kbs:EPA93_20210"/>
<organism evidence="2 3">
    <name type="scientific">Ktedonosporobacter rubrisoli</name>
    <dbReference type="NCBI Taxonomy" id="2509675"/>
    <lineage>
        <taxon>Bacteria</taxon>
        <taxon>Bacillati</taxon>
        <taxon>Chloroflexota</taxon>
        <taxon>Ktedonobacteria</taxon>
        <taxon>Ktedonobacterales</taxon>
        <taxon>Ktedonosporobacteraceae</taxon>
        <taxon>Ktedonosporobacter</taxon>
    </lineage>
</organism>
<dbReference type="Gene3D" id="2.130.10.10">
    <property type="entry name" value="YVTN repeat-like/Quinoprotein amine dehydrogenase"/>
    <property type="match status" value="3"/>
</dbReference>
<evidence type="ECO:0000313" key="2">
    <source>
        <dbReference type="EMBL" id="QBD78196.1"/>
    </source>
</evidence>
<name>A0A4P6JTG5_KTERU</name>
<dbReference type="RefSeq" id="WP_129889249.1">
    <property type="nucleotide sequence ID" value="NZ_CP035758.1"/>
</dbReference>